<protein>
    <submittedName>
        <fullName evidence="2">Uncharacterized protein</fullName>
    </submittedName>
</protein>
<evidence type="ECO:0000313" key="2">
    <source>
        <dbReference type="EMBL" id="GAA4459238.1"/>
    </source>
</evidence>
<dbReference type="EMBL" id="BAABHD010000031">
    <property type="protein sequence ID" value="GAA4459238.1"/>
    <property type="molecule type" value="Genomic_DNA"/>
</dbReference>
<proteinExistence type="predicted"/>
<name>A0ABP8N4R7_9BACT</name>
<evidence type="ECO:0000313" key="3">
    <source>
        <dbReference type="Proteomes" id="UP001501175"/>
    </source>
</evidence>
<comment type="caution">
    <text evidence="2">The sequence shown here is derived from an EMBL/GenBank/DDBJ whole genome shotgun (WGS) entry which is preliminary data.</text>
</comment>
<feature type="region of interest" description="Disordered" evidence="1">
    <location>
        <begin position="20"/>
        <end position="102"/>
    </location>
</feature>
<accession>A0ABP8N4R7</accession>
<dbReference type="RefSeq" id="WP_345244935.1">
    <property type="nucleotide sequence ID" value="NZ_BAABHD010000031.1"/>
</dbReference>
<organism evidence="2 3">
    <name type="scientific">Nibrella saemangeumensis</name>
    <dbReference type="NCBI Taxonomy" id="1084526"/>
    <lineage>
        <taxon>Bacteria</taxon>
        <taxon>Pseudomonadati</taxon>
        <taxon>Bacteroidota</taxon>
        <taxon>Cytophagia</taxon>
        <taxon>Cytophagales</taxon>
        <taxon>Spirosomataceae</taxon>
        <taxon>Nibrella</taxon>
    </lineage>
</organism>
<evidence type="ECO:0000256" key="1">
    <source>
        <dbReference type="SAM" id="MobiDB-lite"/>
    </source>
</evidence>
<dbReference type="Proteomes" id="UP001501175">
    <property type="component" value="Unassembled WGS sequence"/>
</dbReference>
<sequence length="163" mass="17844">MTKSRLSEVAKQNITDRASKLANGLLPPLPAVVTPVHQSKQDPPATQVDEPTPVATADTDQSPETELATPVVGEEPPTAEAARVAKSRTERSRKSASSIDLTELVTQPAPADLRCTKMIMVTEEHHKLLRDLSYLHGKPMTVVLHNLLEPARQTFERDKQKGN</sequence>
<gene>
    <name evidence="2" type="ORF">GCM10023189_32590</name>
</gene>
<reference evidence="3" key="1">
    <citation type="journal article" date="2019" name="Int. J. Syst. Evol. Microbiol.">
        <title>The Global Catalogue of Microorganisms (GCM) 10K type strain sequencing project: providing services to taxonomists for standard genome sequencing and annotation.</title>
        <authorList>
            <consortium name="The Broad Institute Genomics Platform"/>
            <consortium name="The Broad Institute Genome Sequencing Center for Infectious Disease"/>
            <person name="Wu L."/>
            <person name="Ma J."/>
        </authorList>
    </citation>
    <scope>NUCLEOTIDE SEQUENCE [LARGE SCALE GENOMIC DNA]</scope>
    <source>
        <strain evidence="3">JCM 17927</strain>
    </source>
</reference>
<keyword evidence="3" id="KW-1185">Reference proteome</keyword>